<reference evidence="3" key="1">
    <citation type="submission" date="2022-11" db="UniProtKB">
        <authorList>
            <consortium name="WormBaseParasite"/>
        </authorList>
    </citation>
    <scope>IDENTIFICATION</scope>
</reference>
<dbReference type="AlphaFoldDB" id="A0A915I3G6"/>
<dbReference type="WBParaSite" id="nRc.2.0.1.t08276-RA">
    <property type="protein sequence ID" value="nRc.2.0.1.t08276-RA"/>
    <property type="gene ID" value="nRc.2.0.1.g08276"/>
</dbReference>
<feature type="compositionally biased region" description="Basic residues" evidence="1">
    <location>
        <begin position="1"/>
        <end position="16"/>
    </location>
</feature>
<feature type="region of interest" description="Disordered" evidence="1">
    <location>
        <begin position="1"/>
        <end position="51"/>
    </location>
</feature>
<accession>A0A915I3G6</accession>
<name>A0A915I3G6_ROMCU</name>
<evidence type="ECO:0000256" key="1">
    <source>
        <dbReference type="SAM" id="MobiDB-lite"/>
    </source>
</evidence>
<proteinExistence type="predicted"/>
<dbReference type="Proteomes" id="UP000887565">
    <property type="component" value="Unplaced"/>
</dbReference>
<evidence type="ECO:0000313" key="3">
    <source>
        <dbReference type="WBParaSite" id="nRc.2.0.1.t08276-RA"/>
    </source>
</evidence>
<organism evidence="2 3">
    <name type="scientific">Romanomermis culicivorax</name>
    <name type="common">Nematode worm</name>
    <dbReference type="NCBI Taxonomy" id="13658"/>
    <lineage>
        <taxon>Eukaryota</taxon>
        <taxon>Metazoa</taxon>
        <taxon>Ecdysozoa</taxon>
        <taxon>Nematoda</taxon>
        <taxon>Enoplea</taxon>
        <taxon>Dorylaimia</taxon>
        <taxon>Mermithida</taxon>
        <taxon>Mermithoidea</taxon>
        <taxon>Mermithidae</taxon>
        <taxon>Romanomermis</taxon>
    </lineage>
</organism>
<sequence length="51" mass="6005">MRSGKKKSRRRLKRKGKGDMKAGNGTKVDMKNQCQERKGEERMRKRAAQRN</sequence>
<keyword evidence="2" id="KW-1185">Reference proteome</keyword>
<evidence type="ECO:0000313" key="2">
    <source>
        <dbReference type="Proteomes" id="UP000887565"/>
    </source>
</evidence>
<feature type="compositionally biased region" description="Basic and acidic residues" evidence="1">
    <location>
        <begin position="28"/>
        <end position="43"/>
    </location>
</feature>
<protein>
    <submittedName>
        <fullName evidence="3">Uncharacterized protein</fullName>
    </submittedName>
</protein>